<dbReference type="AlphaFoldDB" id="A0AA94HSH2"/>
<dbReference type="EMBL" id="FPIW01000019">
    <property type="protein sequence ID" value="SFW44853.1"/>
    <property type="molecule type" value="Genomic_DNA"/>
</dbReference>
<dbReference type="RefSeq" id="WP_083577900.1">
    <property type="nucleotide sequence ID" value="NZ_FPIW01000019.1"/>
</dbReference>
<dbReference type="Proteomes" id="UP000182680">
    <property type="component" value="Unassembled WGS sequence"/>
</dbReference>
<evidence type="ECO:0000259" key="2">
    <source>
        <dbReference type="PROSITE" id="PS50887"/>
    </source>
</evidence>
<dbReference type="SUPFAM" id="SSF55073">
    <property type="entry name" value="Nucleotide cyclase"/>
    <property type="match status" value="1"/>
</dbReference>
<dbReference type="NCBIfam" id="TIGR00254">
    <property type="entry name" value="GGDEF"/>
    <property type="match status" value="1"/>
</dbReference>
<gene>
    <name evidence="3" type="ORF">SAMN02910291_01329</name>
</gene>
<dbReference type="Gene3D" id="3.20.20.450">
    <property type="entry name" value="EAL domain"/>
    <property type="match status" value="1"/>
</dbReference>
<dbReference type="Pfam" id="PF00563">
    <property type="entry name" value="EAL"/>
    <property type="match status" value="1"/>
</dbReference>
<dbReference type="PROSITE" id="PS50883">
    <property type="entry name" value="EAL"/>
    <property type="match status" value="1"/>
</dbReference>
<evidence type="ECO:0000259" key="1">
    <source>
        <dbReference type="PROSITE" id="PS50883"/>
    </source>
</evidence>
<dbReference type="SMART" id="SM00052">
    <property type="entry name" value="EAL"/>
    <property type="match status" value="1"/>
</dbReference>
<dbReference type="SMART" id="SM00062">
    <property type="entry name" value="PBPb"/>
    <property type="match status" value="2"/>
</dbReference>
<dbReference type="GO" id="GO:0071111">
    <property type="term" value="F:cyclic-guanylate-specific phosphodiesterase activity"/>
    <property type="evidence" value="ECO:0007669"/>
    <property type="project" value="InterPro"/>
</dbReference>
<feature type="domain" description="EAL" evidence="1">
    <location>
        <begin position="705"/>
        <end position="959"/>
    </location>
</feature>
<dbReference type="InterPro" id="IPR043128">
    <property type="entry name" value="Rev_trsase/Diguanyl_cyclase"/>
</dbReference>
<evidence type="ECO:0000313" key="4">
    <source>
        <dbReference type="Proteomes" id="UP000182680"/>
    </source>
</evidence>
<organism evidence="3 4">
    <name type="scientific">Desulfovibrio desulfuricans</name>
    <dbReference type="NCBI Taxonomy" id="876"/>
    <lineage>
        <taxon>Bacteria</taxon>
        <taxon>Pseudomonadati</taxon>
        <taxon>Thermodesulfobacteriota</taxon>
        <taxon>Desulfovibrionia</taxon>
        <taxon>Desulfovibrionales</taxon>
        <taxon>Desulfovibrionaceae</taxon>
        <taxon>Desulfovibrio</taxon>
    </lineage>
</organism>
<dbReference type="InterPro" id="IPR001633">
    <property type="entry name" value="EAL_dom"/>
</dbReference>
<accession>A0AA94HSH2</accession>
<dbReference type="CDD" id="cd01948">
    <property type="entry name" value="EAL"/>
    <property type="match status" value="1"/>
</dbReference>
<dbReference type="InterPro" id="IPR050706">
    <property type="entry name" value="Cyclic-di-GMP_PDE-like"/>
</dbReference>
<dbReference type="SUPFAM" id="SSF53850">
    <property type="entry name" value="Periplasmic binding protein-like II"/>
    <property type="match status" value="2"/>
</dbReference>
<dbReference type="PROSITE" id="PS50887">
    <property type="entry name" value="GGDEF"/>
    <property type="match status" value="1"/>
</dbReference>
<comment type="caution">
    <text evidence="3">The sequence shown here is derived from an EMBL/GenBank/DDBJ whole genome shotgun (WGS) entry which is preliminary data.</text>
</comment>
<dbReference type="Pfam" id="PF00990">
    <property type="entry name" value="GGDEF"/>
    <property type="match status" value="1"/>
</dbReference>
<dbReference type="PANTHER" id="PTHR33121">
    <property type="entry name" value="CYCLIC DI-GMP PHOSPHODIESTERASE PDEF"/>
    <property type="match status" value="1"/>
</dbReference>
<sequence>MKIFRYRIFLPVLAIAVYLLLSTSALAGEVVRVGFFEFGDYMTRDRNGHYRGTVFEILHEISTNTGIRYKIVDCDDWPRGLQLLEQGQIDLLPCTFFLSGRENSMLFPDLPLAISFVSIAVKPDDARYRYDKPASFDGMRVGVISGARDAPALAAYARKMGIRLSPVADTTTPALLQALRDNEVDAIATSQPRNDTPLRVVAHFSPEPFYFAVTPRKSRLLATLNEEQRRIARRVSATHELYGKYLSVNMTEQSLFTLDEHLYLNEGKPVIVAYDPDWPPLTWEDPQTRAFSGIVANLFDKIRQATGLRFQFVPMSMSQSLSMVTSGEVDIVCALSGNFLWDKELFMRTTRPYLRTAVVQIYRRDGSPQNGRRIALRRGCLISSQVAADNKDKQAHYYDNLTECLDALVNGETDMTYSDVYAAAHLLKNPRYAGLSVNPADKYISNIRMGVSRQADLRLYSILDKGLQFLPESPVDSMVSAAGPLQRETTLAEFISQNPVSTFSALMLFFLTVTLLMGISLAIKSNSNKRIQVLLHRDMLTGLPNLYKFRQDCAKLLADTGKHAYVLLFGDICQFKAINDQFGFSSGDRLLRAYGDILRSNVGEGELCARASADMYSMFLRYEGWELLLARLRHMDDSLDIWRQKEEMPYKVKTVYGAYIVSGTEGRDVQLMLNLANYARREAKRNGSTSLMLYDEQMRQETLLHQELNGRLETALREGELVPWYQIKVDMRTGAIIGSEALVRWKHPTRGLLMPDSFIPLFERNGLIMDIDMHVFTQVCKAMQSWRLRNLPLYTVSCNFSRVHFDRPGFPRQLAEIADRYAIPHELLEVEITESAIMKNPEAAWLRLIQLKQYGFKTAIDDFGAGYSSLGLVQMLNADVIKIDRSFVLRDLPGQRAQTVLGNIIRMALDLEMSVICEGVETAEQAAILMRLGCFKAQGYYYAKPEPEHEFEARLAMLIT</sequence>
<dbReference type="InterPro" id="IPR029787">
    <property type="entry name" value="Nucleotide_cyclase"/>
</dbReference>
<dbReference type="InterPro" id="IPR001638">
    <property type="entry name" value="Solute-binding_3/MltF_N"/>
</dbReference>
<dbReference type="Gene3D" id="3.30.70.270">
    <property type="match status" value="1"/>
</dbReference>
<dbReference type="Gene3D" id="3.40.190.10">
    <property type="entry name" value="Periplasmic binding protein-like II"/>
    <property type="match status" value="4"/>
</dbReference>
<proteinExistence type="predicted"/>
<dbReference type="InterPro" id="IPR035919">
    <property type="entry name" value="EAL_sf"/>
</dbReference>
<dbReference type="InterPro" id="IPR000160">
    <property type="entry name" value="GGDEF_dom"/>
</dbReference>
<dbReference type="SUPFAM" id="SSF141868">
    <property type="entry name" value="EAL domain-like"/>
    <property type="match status" value="1"/>
</dbReference>
<dbReference type="CDD" id="cd01949">
    <property type="entry name" value="GGDEF"/>
    <property type="match status" value="1"/>
</dbReference>
<dbReference type="SMART" id="SM00267">
    <property type="entry name" value="GGDEF"/>
    <property type="match status" value="1"/>
</dbReference>
<protein>
    <submittedName>
        <fullName evidence="3">Diguanylate cyclase (GGDEF) domain-containing protein</fullName>
    </submittedName>
</protein>
<name>A0AA94HSH2_DESDE</name>
<dbReference type="Pfam" id="PF00497">
    <property type="entry name" value="SBP_bac_3"/>
    <property type="match status" value="1"/>
</dbReference>
<evidence type="ECO:0000313" key="3">
    <source>
        <dbReference type="EMBL" id="SFW44853.1"/>
    </source>
</evidence>
<dbReference type="CDD" id="cd01007">
    <property type="entry name" value="PBP2_BvgS_HisK_like"/>
    <property type="match status" value="1"/>
</dbReference>
<feature type="domain" description="GGDEF" evidence="2">
    <location>
        <begin position="563"/>
        <end position="696"/>
    </location>
</feature>
<dbReference type="PANTHER" id="PTHR33121:SF70">
    <property type="entry name" value="SIGNALING PROTEIN YKOW"/>
    <property type="match status" value="1"/>
</dbReference>
<reference evidence="4" key="1">
    <citation type="submission" date="2016-11" db="EMBL/GenBank/DDBJ databases">
        <authorList>
            <person name="Jaros S."/>
            <person name="Januszkiewicz K."/>
            <person name="Wedrychowicz H."/>
        </authorList>
    </citation>
    <scope>NUCLEOTIDE SEQUENCE [LARGE SCALE GENOMIC DNA]</scope>
    <source>
        <strain evidence="4">DSM 7057</strain>
    </source>
</reference>